<organism evidence="1 2">
    <name type="scientific">Vibrio coralliirubri</name>
    <dbReference type="NCBI Taxonomy" id="1516159"/>
    <lineage>
        <taxon>Bacteria</taxon>
        <taxon>Pseudomonadati</taxon>
        <taxon>Pseudomonadota</taxon>
        <taxon>Gammaproteobacteria</taxon>
        <taxon>Vibrionales</taxon>
        <taxon>Vibrionaceae</taxon>
        <taxon>Vibrio</taxon>
    </lineage>
</organism>
<gene>
    <name evidence="1" type="ORF">VCR31J2_2320007</name>
</gene>
<comment type="caution">
    <text evidence="1">The sequence shown here is derived from an EMBL/GenBank/DDBJ whole genome shotgun (WGS) entry which is preliminary data.</text>
</comment>
<sequence length="189" mass="20600">MFSTAGIASPQKSHFTTAAALAAILVTGTGVAESRDYRSSVNESWVIQQQATISNEVSAQDMVTRVLGSFGLAVKDFEPILGVKRAAIYNWKKGANEPNETQFDILKELHKVALNLDSKGVKIGRLAKTNIYQNQSMIERLSSSNIDIDGVVEHHNLLVAKVLKQRETFEKVAETSQLVEGDSVVVVEG</sequence>
<keyword evidence="2" id="KW-1185">Reference proteome</keyword>
<proteinExistence type="predicted"/>
<dbReference type="Proteomes" id="UP000041625">
    <property type="component" value="Unassembled WGS sequence"/>
</dbReference>
<dbReference type="RefSeq" id="WP_050652210.1">
    <property type="nucleotide sequence ID" value="NZ_LK934079.1"/>
</dbReference>
<evidence type="ECO:0000313" key="2">
    <source>
        <dbReference type="Proteomes" id="UP000041625"/>
    </source>
</evidence>
<accession>A0AA86WWZ2</accession>
<dbReference type="AlphaFoldDB" id="A0AA86WWZ2"/>
<dbReference type="EMBL" id="CCKJ01000149">
    <property type="protein sequence ID" value="CDT97512.1"/>
    <property type="molecule type" value="Genomic_DNA"/>
</dbReference>
<evidence type="ECO:0000313" key="1">
    <source>
        <dbReference type="EMBL" id="CDT97512.1"/>
    </source>
</evidence>
<reference evidence="1 2" key="1">
    <citation type="submission" date="2014-06" db="EMBL/GenBank/DDBJ databases">
        <authorList>
            <person name="Le Roux F."/>
        </authorList>
    </citation>
    <scope>NUCLEOTIDE SEQUENCE [LARGE SCALE GENOMIC DNA]</scope>
    <source>
        <strain evidence="1 2">J2-31</strain>
    </source>
</reference>
<protein>
    <submittedName>
        <fullName evidence="1">Uncharacterized protein</fullName>
    </submittedName>
</protein>
<name>A0AA86WWZ2_9VIBR</name>